<organism evidence="1 2">
    <name type="scientific">Pleurodeles waltl</name>
    <name type="common">Iberian ribbed newt</name>
    <dbReference type="NCBI Taxonomy" id="8319"/>
    <lineage>
        <taxon>Eukaryota</taxon>
        <taxon>Metazoa</taxon>
        <taxon>Chordata</taxon>
        <taxon>Craniata</taxon>
        <taxon>Vertebrata</taxon>
        <taxon>Euteleostomi</taxon>
        <taxon>Amphibia</taxon>
        <taxon>Batrachia</taxon>
        <taxon>Caudata</taxon>
        <taxon>Salamandroidea</taxon>
        <taxon>Salamandridae</taxon>
        <taxon>Pleurodelinae</taxon>
        <taxon>Pleurodeles</taxon>
    </lineage>
</organism>
<accession>A0AAV7UVT5</accession>
<gene>
    <name evidence="1" type="ORF">NDU88_002324</name>
</gene>
<dbReference type="PANTHER" id="PTHR12669:SF15">
    <property type="entry name" value="CHROMOSOME 8 OPEN READING FRAME 88"/>
    <property type="match status" value="1"/>
</dbReference>
<dbReference type="Proteomes" id="UP001066276">
    <property type="component" value="Chromosome 2_2"/>
</dbReference>
<dbReference type="PANTHER" id="PTHR12669">
    <property type="entry name" value="EUKARYOTIC TRANSLATION INITIATION FACTOR 4E-BINDING PROTEIN"/>
    <property type="match status" value="1"/>
</dbReference>
<name>A0AAV7UVT5_PLEWA</name>
<dbReference type="GO" id="GO:0005737">
    <property type="term" value="C:cytoplasm"/>
    <property type="evidence" value="ECO:0007669"/>
    <property type="project" value="TreeGrafter"/>
</dbReference>
<dbReference type="AlphaFoldDB" id="A0AAV7UVT5"/>
<reference evidence="1" key="1">
    <citation type="journal article" date="2022" name="bioRxiv">
        <title>Sequencing and chromosome-scale assembly of the giantPleurodeles waltlgenome.</title>
        <authorList>
            <person name="Brown T."/>
            <person name="Elewa A."/>
            <person name="Iarovenko S."/>
            <person name="Subramanian E."/>
            <person name="Araus A.J."/>
            <person name="Petzold A."/>
            <person name="Susuki M."/>
            <person name="Suzuki K.-i.T."/>
            <person name="Hayashi T."/>
            <person name="Toyoda A."/>
            <person name="Oliveira C."/>
            <person name="Osipova E."/>
            <person name="Leigh N.D."/>
            <person name="Simon A."/>
            <person name="Yun M.H."/>
        </authorList>
    </citation>
    <scope>NUCLEOTIDE SEQUENCE</scope>
    <source>
        <strain evidence="1">20211129_DDA</strain>
        <tissue evidence="1">Liver</tissue>
    </source>
</reference>
<keyword evidence="2" id="KW-1185">Reference proteome</keyword>
<proteinExistence type="predicted"/>
<dbReference type="EMBL" id="JANPWB010000004">
    <property type="protein sequence ID" value="KAJ1193018.1"/>
    <property type="molecule type" value="Genomic_DNA"/>
</dbReference>
<evidence type="ECO:0000313" key="1">
    <source>
        <dbReference type="EMBL" id="KAJ1193018.1"/>
    </source>
</evidence>
<sequence length="189" mass="21982">MNKLMENKKMIRKSLQPARPLRRLSPTSSTSTFTVNFNAEFPCSCPLNLPTEVNWWWNCNNSDYSTDNEDMNSNKFHDPESKDSAFAALQTNNTLVTSSIWSGENTYSENSNERITYSRDFLMKLSSLSISRKKPEFLPDHPIVLQDPIKDMEIMEPVDQEEEEDKHLYKQTGVWLSPNYQERRALSTM</sequence>
<comment type="caution">
    <text evidence="1">The sequence shown here is derived from an EMBL/GenBank/DDBJ whole genome shotgun (WGS) entry which is preliminary data.</text>
</comment>
<protein>
    <submittedName>
        <fullName evidence="1">Uncharacterized protein</fullName>
    </submittedName>
</protein>
<dbReference type="GO" id="GO:0045947">
    <property type="term" value="P:negative regulation of translational initiation"/>
    <property type="evidence" value="ECO:0007669"/>
    <property type="project" value="TreeGrafter"/>
</dbReference>
<dbReference type="GO" id="GO:0008190">
    <property type="term" value="F:eukaryotic initiation factor 4E binding"/>
    <property type="evidence" value="ECO:0007669"/>
    <property type="project" value="TreeGrafter"/>
</dbReference>
<evidence type="ECO:0000313" key="2">
    <source>
        <dbReference type="Proteomes" id="UP001066276"/>
    </source>
</evidence>